<reference evidence="1 2" key="2">
    <citation type="submission" date="2014-09" db="EMBL/GenBank/DDBJ databases">
        <authorList>
            <consortium name="NBRP consortium"/>
            <person name="Sawabe T."/>
            <person name="Meirelles P."/>
            <person name="Nakanishi M."/>
            <person name="Sayaka M."/>
            <person name="Hattori M."/>
            <person name="Ohkuma M."/>
        </authorList>
    </citation>
    <scope>NUCLEOTIDE SEQUENCE [LARGE SCALE GENOMIC DNA]</scope>
    <source>
        <strain evidence="2">JCM19235</strain>
    </source>
</reference>
<dbReference type="STRING" id="990268.JCM19235_3706"/>
<evidence type="ECO:0000313" key="2">
    <source>
        <dbReference type="Proteomes" id="UP000029228"/>
    </source>
</evidence>
<organism evidence="1 2">
    <name type="scientific">Vibrio maritimus</name>
    <dbReference type="NCBI Taxonomy" id="990268"/>
    <lineage>
        <taxon>Bacteria</taxon>
        <taxon>Pseudomonadati</taxon>
        <taxon>Pseudomonadota</taxon>
        <taxon>Gammaproteobacteria</taxon>
        <taxon>Vibrionales</taxon>
        <taxon>Vibrionaceae</taxon>
        <taxon>Vibrio</taxon>
    </lineage>
</organism>
<comment type="caution">
    <text evidence="1">The sequence shown here is derived from an EMBL/GenBank/DDBJ whole genome shotgun (WGS) entry which is preliminary data.</text>
</comment>
<gene>
    <name evidence="1" type="ORF">JCM19235_3706</name>
</gene>
<dbReference type="EMBL" id="BBMR01000006">
    <property type="protein sequence ID" value="GAL20704.1"/>
    <property type="molecule type" value="Genomic_DNA"/>
</dbReference>
<dbReference type="AlphaFoldDB" id="A0A090S2H2"/>
<dbReference type="OrthoDB" id="5884035at2"/>
<protein>
    <submittedName>
        <fullName evidence="1">Uncharacterized protein</fullName>
    </submittedName>
</protein>
<proteinExistence type="predicted"/>
<sequence>MLLREFKHHFALGDIEGAIALRTRHSRGYYLLVMSSKWGVNSFLETGRDLTPRLFKTRRALLNTANAIGLGAHQIEVRDEI</sequence>
<name>A0A090S2H2_9VIBR</name>
<keyword evidence="2" id="KW-1185">Reference proteome</keyword>
<reference evidence="1 2" key="1">
    <citation type="submission" date="2014-09" db="EMBL/GenBank/DDBJ databases">
        <title>Vibrio maritimus JCM 19235. (C45) whole genome shotgun sequence.</title>
        <authorList>
            <person name="Sawabe T."/>
            <person name="Meirelles P."/>
            <person name="Nakanishi M."/>
            <person name="Sayaka M."/>
            <person name="Hattori M."/>
            <person name="Ohkuma M."/>
        </authorList>
    </citation>
    <scope>NUCLEOTIDE SEQUENCE [LARGE SCALE GENOMIC DNA]</scope>
    <source>
        <strain evidence="2">JCM19235</strain>
    </source>
</reference>
<accession>A0A090S2H2</accession>
<evidence type="ECO:0000313" key="1">
    <source>
        <dbReference type="EMBL" id="GAL20704.1"/>
    </source>
</evidence>
<dbReference type="Proteomes" id="UP000029228">
    <property type="component" value="Unassembled WGS sequence"/>
</dbReference>